<accession>A0A9W6RA02</accession>
<sequence length="222" mass="24093">MSATEGPVSRAQSREETRHDFRVVSTKDLHVGRVVALRVDDVVMPDGSVAKREVVEHLGAVAIAAVDDDGAITLIHQYRHPLGGRLWELPAGLLDVDGEVPLDSARRELMEEAGLTARRWDVLVDTAASPGFTDEVVRVFLARDLAEVPRELPADDEEADLVVHKVPLAQAVRMALSGELVNSSTVAGVLAAHTVLTGTGQARPADAPWPDRPNTFARRKRR</sequence>
<organism evidence="4 5">
    <name type="scientific">Amycolatopsis taiwanensis</name>
    <dbReference type="NCBI Taxonomy" id="342230"/>
    <lineage>
        <taxon>Bacteria</taxon>
        <taxon>Bacillati</taxon>
        <taxon>Actinomycetota</taxon>
        <taxon>Actinomycetes</taxon>
        <taxon>Pseudonocardiales</taxon>
        <taxon>Pseudonocardiaceae</taxon>
        <taxon>Amycolatopsis</taxon>
    </lineage>
</organism>
<keyword evidence="1" id="KW-0378">Hydrolase</keyword>
<dbReference type="EMBL" id="BSTI01000020">
    <property type="protein sequence ID" value="GLY70150.1"/>
    <property type="molecule type" value="Genomic_DNA"/>
</dbReference>
<evidence type="ECO:0000313" key="4">
    <source>
        <dbReference type="EMBL" id="GLY70150.1"/>
    </source>
</evidence>
<dbReference type="GO" id="GO:0006753">
    <property type="term" value="P:nucleoside phosphate metabolic process"/>
    <property type="evidence" value="ECO:0007669"/>
    <property type="project" value="TreeGrafter"/>
</dbReference>
<dbReference type="GO" id="GO:0016787">
    <property type="term" value="F:hydrolase activity"/>
    <property type="evidence" value="ECO:0007669"/>
    <property type="project" value="UniProtKB-KW"/>
</dbReference>
<evidence type="ECO:0000259" key="3">
    <source>
        <dbReference type="PROSITE" id="PS51462"/>
    </source>
</evidence>
<dbReference type="PROSITE" id="PS51462">
    <property type="entry name" value="NUDIX"/>
    <property type="match status" value="1"/>
</dbReference>
<feature type="domain" description="Nudix hydrolase" evidence="3">
    <location>
        <begin position="55"/>
        <end position="188"/>
    </location>
</feature>
<evidence type="ECO:0000256" key="1">
    <source>
        <dbReference type="ARBA" id="ARBA00022801"/>
    </source>
</evidence>
<dbReference type="GO" id="GO:0019693">
    <property type="term" value="P:ribose phosphate metabolic process"/>
    <property type="evidence" value="ECO:0007669"/>
    <property type="project" value="TreeGrafter"/>
</dbReference>
<gene>
    <name evidence="4" type="ORF">Atai01_67690</name>
</gene>
<feature type="region of interest" description="Disordered" evidence="2">
    <location>
        <begin position="200"/>
        <end position="222"/>
    </location>
</feature>
<dbReference type="AlphaFoldDB" id="A0A9W6RA02"/>
<dbReference type="PANTHER" id="PTHR11839:SF31">
    <property type="entry name" value="ADP-RIBOSE PYROPHOSPHATASE"/>
    <property type="match status" value="1"/>
</dbReference>
<proteinExistence type="predicted"/>
<dbReference type="InterPro" id="IPR015797">
    <property type="entry name" value="NUDIX_hydrolase-like_dom_sf"/>
</dbReference>
<protein>
    <submittedName>
        <fullName evidence="4">ADP-ribose pyrophosphatase</fullName>
    </submittedName>
</protein>
<reference evidence="4" key="1">
    <citation type="submission" date="2023-03" db="EMBL/GenBank/DDBJ databases">
        <title>Amycolatopsis taiwanensis NBRC 103393.</title>
        <authorList>
            <person name="Ichikawa N."/>
            <person name="Sato H."/>
            <person name="Tonouchi N."/>
        </authorList>
    </citation>
    <scope>NUCLEOTIDE SEQUENCE</scope>
    <source>
        <strain evidence="4">NBRC 103393</strain>
    </source>
</reference>
<dbReference type="SUPFAM" id="SSF55811">
    <property type="entry name" value="Nudix"/>
    <property type="match status" value="1"/>
</dbReference>
<evidence type="ECO:0000313" key="5">
    <source>
        <dbReference type="Proteomes" id="UP001165136"/>
    </source>
</evidence>
<comment type="caution">
    <text evidence="4">The sequence shown here is derived from an EMBL/GenBank/DDBJ whole genome shotgun (WGS) entry which is preliminary data.</text>
</comment>
<dbReference type="Pfam" id="PF00293">
    <property type="entry name" value="NUDIX"/>
    <property type="match status" value="1"/>
</dbReference>
<evidence type="ECO:0000256" key="2">
    <source>
        <dbReference type="SAM" id="MobiDB-lite"/>
    </source>
</evidence>
<dbReference type="InterPro" id="IPR000086">
    <property type="entry name" value="NUDIX_hydrolase_dom"/>
</dbReference>
<dbReference type="PANTHER" id="PTHR11839">
    <property type="entry name" value="UDP/ADP-SUGAR PYROPHOSPHATASE"/>
    <property type="match status" value="1"/>
</dbReference>
<dbReference type="Proteomes" id="UP001165136">
    <property type="component" value="Unassembled WGS sequence"/>
</dbReference>
<keyword evidence="5" id="KW-1185">Reference proteome</keyword>
<dbReference type="CDD" id="cd24158">
    <property type="entry name" value="NUDIX_ADPRase_Rv1700"/>
    <property type="match status" value="1"/>
</dbReference>
<name>A0A9W6RA02_9PSEU</name>
<dbReference type="Gene3D" id="3.90.79.10">
    <property type="entry name" value="Nucleoside Triphosphate Pyrophosphohydrolase"/>
    <property type="match status" value="1"/>
</dbReference>
<dbReference type="GO" id="GO:0005829">
    <property type="term" value="C:cytosol"/>
    <property type="evidence" value="ECO:0007669"/>
    <property type="project" value="TreeGrafter"/>
</dbReference>